<keyword evidence="4 9" id="KW-1133">Transmembrane helix</keyword>
<keyword evidence="6" id="KW-0325">Glycoprotein</keyword>
<keyword evidence="3 9" id="KW-0812">Transmembrane</keyword>
<evidence type="ECO:0000256" key="8">
    <source>
        <dbReference type="SAM" id="MobiDB-lite"/>
    </source>
</evidence>
<dbReference type="GO" id="GO:0016020">
    <property type="term" value="C:membrane"/>
    <property type="evidence" value="ECO:0007669"/>
    <property type="project" value="UniProtKB-SubCell"/>
</dbReference>
<evidence type="ECO:0000256" key="5">
    <source>
        <dbReference type="ARBA" id="ARBA00023136"/>
    </source>
</evidence>
<comment type="subcellular location">
    <subcellularLocation>
        <location evidence="1">Membrane</location>
        <topology evidence="1">Multi-pass membrane protein</topology>
    </subcellularLocation>
</comment>
<feature type="transmembrane region" description="Helical" evidence="9">
    <location>
        <begin position="593"/>
        <end position="616"/>
    </location>
</feature>
<dbReference type="PANTHER" id="PTHR10877:SF197">
    <property type="entry name" value="POLYCYSTIC KIDNEY DISEASE PROTEIN 1-LIKE 2"/>
    <property type="match status" value="1"/>
</dbReference>
<evidence type="ECO:0000259" key="11">
    <source>
        <dbReference type="Pfam" id="PF20519"/>
    </source>
</evidence>
<dbReference type="InterPro" id="IPR051223">
    <property type="entry name" value="Polycystin"/>
</dbReference>
<evidence type="ECO:0000256" key="9">
    <source>
        <dbReference type="SAM" id="Phobius"/>
    </source>
</evidence>
<feature type="transmembrane region" description="Helical" evidence="9">
    <location>
        <begin position="441"/>
        <end position="462"/>
    </location>
</feature>
<proteinExistence type="inferred from homology"/>
<evidence type="ECO:0000313" key="13">
    <source>
        <dbReference type="Proteomes" id="UP001165065"/>
    </source>
</evidence>
<feature type="transmembrane region" description="Helical" evidence="9">
    <location>
        <begin position="531"/>
        <end position="550"/>
    </location>
</feature>
<evidence type="ECO:0000256" key="4">
    <source>
        <dbReference type="ARBA" id="ARBA00022989"/>
    </source>
</evidence>
<evidence type="ECO:0000256" key="3">
    <source>
        <dbReference type="ARBA" id="ARBA00022692"/>
    </source>
</evidence>
<accession>A0A9W7GKG5</accession>
<dbReference type="AlphaFoldDB" id="A0A9W7GKG5"/>
<feature type="disulfide bond" evidence="7">
    <location>
        <begin position="256"/>
        <end position="269"/>
    </location>
</feature>
<evidence type="ECO:0000256" key="6">
    <source>
        <dbReference type="ARBA" id="ARBA00023180"/>
    </source>
</evidence>
<dbReference type="EMBL" id="BRYA01000250">
    <property type="protein sequence ID" value="GMI45495.1"/>
    <property type="molecule type" value="Genomic_DNA"/>
</dbReference>
<evidence type="ECO:0000256" key="7">
    <source>
        <dbReference type="PIRSR" id="PIRSR603915-2"/>
    </source>
</evidence>
<organism evidence="12 13">
    <name type="scientific">Triparma columacea</name>
    <dbReference type="NCBI Taxonomy" id="722753"/>
    <lineage>
        <taxon>Eukaryota</taxon>
        <taxon>Sar</taxon>
        <taxon>Stramenopiles</taxon>
        <taxon>Ochrophyta</taxon>
        <taxon>Bolidophyceae</taxon>
        <taxon>Parmales</taxon>
        <taxon>Triparmaceae</taxon>
        <taxon>Triparma</taxon>
    </lineage>
</organism>
<dbReference type="PANTHER" id="PTHR10877">
    <property type="entry name" value="POLYCYSTIN FAMILY MEMBER"/>
    <property type="match status" value="1"/>
</dbReference>
<comment type="similarity">
    <text evidence="2">Belongs to the polycystin family.</text>
</comment>
<evidence type="ECO:0000256" key="2">
    <source>
        <dbReference type="ARBA" id="ARBA00007200"/>
    </source>
</evidence>
<dbReference type="Gene3D" id="1.10.287.70">
    <property type="match status" value="1"/>
</dbReference>
<dbReference type="InterPro" id="IPR046791">
    <property type="entry name" value="Polycystin_dom"/>
</dbReference>
<keyword evidence="13" id="KW-1185">Reference proteome</keyword>
<dbReference type="InterPro" id="IPR013122">
    <property type="entry name" value="PKD1_2_channel"/>
</dbReference>
<dbReference type="Proteomes" id="UP001165065">
    <property type="component" value="Unassembled WGS sequence"/>
</dbReference>
<dbReference type="GO" id="GO:0005262">
    <property type="term" value="F:calcium channel activity"/>
    <property type="evidence" value="ECO:0007669"/>
    <property type="project" value="TreeGrafter"/>
</dbReference>
<gene>
    <name evidence="12" type="ORF">TrCOL_g3011</name>
</gene>
<comment type="caution">
    <text evidence="12">The sequence shown here is derived from an EMBL/GenBank/DDBJ whole genome shotgun (WGS) entry which is preliminary data.</text>
</comment>
<reference evidence="13" key="1">
    <citation type="journal article" date="2023" name="Commun. Biol.">
        <title>Genome analysis of Parmales, the sister group of diatoms, reveals the evolutionary specialization of diatoms from phago-mixotrophs to photoautotrophs.</title>
        <authorList>
            <person name="Ban H."/>
            <person name="Sato S."/>
            <person name="Yoshikawa S."/>
            <person name="Yamada K."/>
            <person name="Nakamura Y."/>
            <person name="Ichinomiya M."/>
            <person name="Sato N."/>
            <person name="Blanc-Mathieu R."/>
            <person name="Endo H."/>
            <person name="Kuwata A."/>
            <person name="Ogata H."/>
        </authorList>
    </citation>
    <scope>NUCLEOTIDE SEQUENCE [LARGE SCALE GENOMIC DNA]</scope>
</reference>
<dbReference type="InterPro" id="IPR003915">
    <property type="entry name" value="PKD_2"/>
</dbReference>
<evidence type="ECO:0000256" key="1">
    <source>
        <dbReference type="ARBA" id="ARBA00004141"/>
    </source>
</evidence>
<feature type="region of interest" description="Disordered" evidence="8">
    <location>
        <begin position="1"/>
        <end position="59"/>
    </location>
</feature>
<name>A0A9W7GKG5_9STRA</name>
<feature type="domain" description="Polycystin cation channel PKD1/PKD2" evidence="10">
    <location>
        <begin position="404"/>
        <end position="620"/>
    </location>
</feature>
<dbReference type="GO" id="GO:0050982">
    <property type="term" value="P:detection of mechanical stimulus"/>
    <property type="evidence" value="ECO:0007669"/>
    <property type="project" value="TreeGrafter"/>
</dbReference>
<sequence>MNWPSPSKKGPTPEFSEIPGGLVTPKAAAPANGFKDESESPSKPLEAPSPVNKKKYGQDNDKLTNFYYERMSKDRTESHILEEIDTATVDVAEDLDDEEKVQQELDKDDMEAFRQELHGAKKQTTRREDGLGSICFIKTSWSVEFLHFVHYIVFLGLLTQVVLGPPRINRWFIHRAYKDHLVENEDTLNSVKSFQNVNTKAQFFDWMENIFVPQMFPDSSEDATLDNANKTKLANGMGYRLGAIRLVQLRVMDDGCEVSSLFERAITRCNPKFTDDVEQIEGTYFGADWQSEAELGTGDFYSYLTKQRYEGSGFATTLVDMSSDNANTAEELKNGLLIDFGTRVLSISFLTYNPPLDLLLRGTMTVEFMGSGDVIPTYTFKIIEEWKWKRVWEGESSDAYYWWCILCEIGVYVYTLSYLWEEIRECFYWGPKAYFSSSVNIFELILILMLLNVCTFRFLTISELGTIEELLPTSDYIQANVAASYSQVTSNLLAGSTIIAYVKVFKYLQFHRGIAQFVNTMFISSYEVTTFMLIMSIVIVSYALAFYMAFGHVVRRYMDFAESLFTLFKSTMGQFTIREISEVNSSGRYLGPFLFVSFIVLNLFVILSMLFAMVNVSFQNLRDEMVALNEHPENDPMVVDMARIFNRFLYLISFLPGVSEKEFTDQAIIRRKKRIARWISGESELLRLAKAKRDRQKAAEEALMSEEEIERRRVEGASMEVKPLVQNPRKNLLSELVIVEAKQRKMLNAIESLSRVVRAQTFNRINKQMEDLTGDT</sequence>
<dbReference type="OrthoDB" id="444119at2759"/>
<keyword evidence="5 9" id="KW-0472">Membrane</keyword>
<feature type="transmembrane region" description="Helical" evidence="9">
    <location>
        <begin position="400"/>
        <end position="420"/>
    </location>
</feature>
<dbReference type="GO" id="GO:0005509">
    <property type="term" value="F:calcium ion binding"/>
    <property type="evidence" value="ECO:0007669"/>
    <property type="project" value="InterPro"/>
</dbReference>
<dbReference type="PRINTS" id="PR01433">
    <property type="entry name" value="POLYCYSTIN2"/>
</dbReference>
<dbReference type="Pfam" id="PF08016">
    <property type="entry name" value="PKD_channel"/>
    <property type="match status" value="1"/>
</dbReference>
<dbReference type="Pfam" id="PF20519">
    <property type="entry name" value="Polycystin_dom"/>
    <property type="match status" value="1"/>
</dbReference>
<evidence type="ECO:0000313" key="12">
    <source>
        <dbReference type="EMBL" id="GMI45495.1"/>
    </source>
</evidence>
<protein>
    <submittedName>
        <fullName evidence="12">Uncharacterized protein</fullName>
    </submittedName>
</protein>
<feature type="domain" description="Polycystin" evidence="11">
    <location>
        <begin position="194"/>
        <end position="380"/>
    </location>
</feature>
<evidence type="ECO:0000259" key="10">
    <source>
        <dbReference type="Pfam" id="PF08016"/>
    </source>
</evidence>